<dbReference type="VEuPathDB" id="FungiDB:PC110_g16678"/>
<dbReference type="EMBL" id="MJFZ01000606">
    <property type="protein sequence ID" value="RAW26918.1"/>
    <property type="molecule type" value="Genomic_DNA"/>
</dbReference>
<accession>A0A329RUS7</accession>
<dbReference type="Proteomes" id="UP000736787">
    <property type="component" value="Unassembled WGS sequence"/>
</dbReference>
<reference evidence="1" key="2">
    <citation type="submission" date="2018-10" db="EMBL/GenBank/DDBJ databases">
        <title>Effector identification in a new, highly contiguous assembly of the strawberry crown rot pathogen Phytophthora cactorum.</title>
        <authorList>
            <person name="Armitage A.D."/>
            <person name="Nellist C.F."/>
            <person name="Bates H."/>
            <person name="Vickerstaff R.J."/>
            <person name="Harrison R.J."/>
        </authorList>
    </citation>
    <scope>NUCLEOTIDE SEQUENCE</scope>
    <source>
        <strain evidence="1">15-7</strain>
        <strain evidence="2">4032</strain>
        <strain evidence="3">4040</strain>
        <strain evidence="4">P415</strain>
        <strain evidence="5">P421</strain>
    </source>
</reference>
<dbReference type="Proteomes" id="UP000735874">
    <property type="component" value="Unassembled WGS sequence"/>
</dbReference>
<dbReference type="EMBL" id="RCMG01000659">
    <property type="protein sequence ID" value="KAG2850739.1"/>
    <property type="molecule type" value="Genomic_DNA"/>
</dbReference>
<dbReference type="Proteomes" id="UP000760860">
    <property type="component" value="Unassembled WGS sequence"/>
</dbReference>
<evidence type="ECO:0000313" key="3">
    <source>
        <dbReference type="EMBL" id="KAG2916907.1"/>
    </source>
</evidence>
<gene>
    <name evidence="6" type="ORF">PC110_g16678</name>
    <name evidence="1" type="ORF">PC113_g16504</name>
    <name evidence="2" type="ORF">PC115_g15934</name>
    <name evidence="3" type="ORF">PC117_g17588</name>
    <name evidence="4" type="ORF">PC118_g16392</name>
    <name evidence="5" type="ORF">PC129_g14821</name>
</gene>
<comment type="caution">
    <text evidence="6">The sequence shown here is derived from an EMBL/GenBank/DDBJ whole genome shotgun (WGS) entry which is preliminary data.</text>
</comment>
<dbReference type="Proteomes" id="UP000697107">
    <property type="component" value="Unassembled WGS sequence"/>
</dbReference>
<organism evidence="6 7">
    <name type="scientific">Phytophthora cactorum</name>
    <dbReference type="NCBI Taxonomy" id="29920"/>
    <lineage>
        <taxon>Eukaryota</taxon>
        <taxon>Sar</taxon>
        <taxon>Stramenopiles</taxon>
        <taxon>Oomycota</taxon>
        <taxon>Peronosporomycetes</taxon>
        <taxon>Peronosporales</taxon>
        <taxon>Peronosporaceae</taxon>
        <taxon>Phytophthora</taxon>
    </lineage>
</organism>
<evidence type="ECO:0000313" key="5">
    <source>
        <dbReference type="EMBL" id="KAG3214257.1"/>
    </source>
</evidence>
<dbReference type="EMBL" id="RCMV01000655">
    <property type="protein sequence ID" value="KAG3214257.1"/>
    <property type="molecule type" value="Genomic_DNA"/>
</dbReference>
<evidence type="ECO:0000313" key="6">
    <source>
        <dbReference type="EMBL" id="RAW26918.1"/>
    </source>
</evidence>
<dbReference type="EMBL" id="RCMK01000671">
    <property type="protein sequence ID" value="KAG2916907.1"/>
    <property type="molecule type" value="Genomic_DNA"/>
</dbReference>
<dbReference type="OrthoDB" id="183570at2759"/>
<name>A0A329RUS7_9STRA</name>
<evidence type="ECO:0000313" key="7">
    <source>
        <dbReference type="Proteomes" id="UP000251314"/>
    </source>
</evidence>
<evidence type="ECO:0000313" key="4">
    <source>
        <dbReference type="EMBL" id="KAG2971267.1"/>
    </source>
</evidence>
<dbReference type="AlphaFoldDB" id="A0A329RUS7"/>
<proteinExistence type="predicted"/>
<evidence type="ECO:0000313" key="2">
    <source>
        <dbReference type="EMBL" id="KAG2901270.1"/>
    </source>
</evidence>
<dbReference type="Proteomes" id="UP000774804">
    <property type="component" value="Unassembled WGS sequence"/>
</dbReference>
<protein>
    <submittedName>
        <fullName evidence="6">Uncharacterized protein</fullName>
    </submittedName>
</protein>
<keyword evidence="7" id="KW-1185">Reference proteome</keyword>
<evidence type="ECO:0000313" key="1">
    <source>
        <dbReference type="EMBL" id="KAG2850739.1"/>
    </source>
</evidence>
<dbReference type="Proteomes" id="UP000251314">
    <property type="component" value="Unassembled WGS sequence"/>
</dbReference>
<reference evidence="6 7" key="1">
    <citation type="submission" date="2018-01" db="EMBL/GenBank/DDBJ databases">
        <title>Draft genome of the strawberry crown rot pathogen Phytophthora cactorum.</title>
        <authorList>
            <person name="Armitage A.D."/>
            <person name="Lysoe E."/>
            <person name="Nellist C.F."/>
            <person name="Harrison R.J."/>
            <person name="Brurberg M.B."/>
        </authorList>
    </citation>
    <scope>NUCLEOTIDE SEQUENCE [LARGE SCALE GENOMIC DNA]</scope>
    <source>
        <strain evidence="6 7">10300</strain>
    </source>
</reference>
<dbReference type="EMBL" id="RCML01000678">
    <property type="protein sequence ID" value="KAG2971267.1"/>
    <property type="molecule type" value="Genomic_DNA"/>
</dbReference>
<sequence length="438" mass="50559">MIAPTTIKAYIAELVSAFRKIELMDFLHELHTRIDSEQDLSFMEYFMELCSEENEDQFIVHHEKLIEFGVATSSQSNHVKRRISDLGMTEGEDYRQIEVFPSTGGNPSKGGRPKKDYFLTPRAFKLCLMRAKKEKDQAIDVQRYAEYFLFIEKVIYYYSQYESSYKEALLRNKDGVIDSLRDEIREQSKKHSEEARELKSINLEHPPRSSSYWILLMTRTPQFILSTVLTFARVDYNVRAQRKKVVATMSKYIEGDYTTNRNLPVRANHAIAIPPIYFPNATVLINRVVERFTKIVRKQKIKDFNETFKAEIKARTKVKLTISGFPVKMSSLSFDYYPNEVMTFNEVMMMVVEEIKGAQGSAIDLPATKQLSILADKHRALAEKRFVKNGSANEKQLLDSLNDDIAQAARDLSENIFKGVFETPASTDESESDDEDEM</sequence>
<dbReference type="EMBL" id="RCMI01000671">
    <property type="protein sequence ID" value="KAG2901270.1"/>
    <property type="molecule type" value="Genomic_DNA"/>
</dbReference>